<dbReference type="PANTHER" id="PTHR22741">
    <property type="entry name" value="P140CAP/SNIP-RELATED"/>
    <property type="match status" value="1"/>
</dbReference>
<reference evidence="2 3" key="1">
    <citation type="submission" date="2018-10" db="EMBL/GenBank/DDBJ databases">
        <authorList>
            <consortium name="Pathogen Informatics"/>
        </authorList>
    </citation>
    <scope>NUCLEOTIDE SEQUENCE [LARGE SCALE GENOMIC DNA]</scope>
</reference>
<sequence length="954" mass="105904">MEVKSTKKKTFRKLFNHKETHLVKFETPSPSTALPHTFVDDVTLPLCRKRHSLTGHEKDQCCPQRPVRECQSLCIPVAAEQTFFNDLRLIGLSSQAKVSLQEEHKSTTSPPENMHSQTPSNGTPTRLPLHSTLLPATMQMGVNGERHLILHYPDGHTMAATAFPNHPGHFHLVPMHHQSQQNHAPLRLVQTVPDISHFKRQPPVSNSEVQTNSIKKKPGQKVELVCTCPPELHQGDEEVARRLKSSVHGSLPCMGWANLAIQTDQKNSPSGESSETFQESDSSGGSGHANAFPSLRKGIVPPDVLLASVLNEQIKRPTKPPQTLEEAQHRIAYMENQLAQLTAWAQAVQTQGGLEDCSDPPSGTKNHPVKVTCPSGKRLNSVIPSIPEVNCTATHCGATNKCFTEEERTPRFPAPLSKQQRLLEAYRGLKDLRLNLDGLKQIHAANSRQMHVLTNTVMDEMIFLLKTSYLKGMTPVRSAQLALDSHIADYKSGYKEVETWLADLGSCIEELRVDALNRRCRVSVSEVEAYALHLSRLSQKLASFKGQIPELCSASTLLALANDAEVKSLNVLLTGEPKRLDAALSTCRQLTCTLFTLKRLAAVQENGISVNVPTFRTIRDPRPEDKKLYLQQISKIVPNHEARMMGLACHEKTRKRRIRLVSLRDSTDMEKSMEQSEDNLQSILRRVNELSLQLLPPCSEQSGEEEPTQIPPSLSLSSKNAIESRMCPIHQDSVKVAEECHNFCETQPPMKPRGKADGEGSSPSSDPSTDNSHQPPSQSSRGPRRAHVVFSRTVLVDAGRETMRLNCPSDMDDDHFDDTGDTGSEADELHPWRRERMNKGNRVVDIHPGLPRNEYIICDGRCGAPACAQGSCLARQKGSTGPVLKTTTAYGSASNERTQILNQNQRITIGELDSRSIDSEESEKHLTEPTSVHEMRTHHQCRRLNNANTGSMTN</sequence>
<feature type="region of interest" description="Disordered" evidence="1">
    <location>
        <begin position="100"/>
        <end position="125"/>
    </location>
</feature>
<feature type="compositionally biased region" description="Acidic residues" evidence="1">
    <location>
        <begin position="810"/>
        <end position="826"/>
    </location>
</feature>
<dbReference type="STRING" id="53468.A0A158QUD9"/>
<evidence type="ECO:0000313" key="2">
    <source>
        <dbReference type="EMBL" id="VDD80119.1"/>
    </source>
</evidence>
<name>A0A158QUD9_MESCO</name>
<feature type="region of interest" description="Disordered" evidence="1">
    <location>
        <begin position="912"/>
        <end position="937"/>
    </location>
</feature>
<keyword evidence="3" id="KW-1185">Reference proteome</keyword>
<proteinExistence type="predicted"/>
<feature type="compositionally biased region" description="Polar residues" evidence="1">
    <location>
        <begin position="107"/>
        <end position="124"/>
    </location>
</feature>
<dbReference type="OrthoDB" id="6022652at2759"/>
<feature type="region of interest" description="Disordered" evidence="1">
    <location>
        <begin position="745"/>
        <end position="789"/>
    </location>
</feature>
<evidence type="ECO:0000256" key="1">
    <source>
        <dbReference type="SAM" id="MobiDB-lite"/>
    </source>
</evidence>
<feature type="compositionally biased region" description="Low complexity" evidence="1">
    <location>
        <begin position="761"/>
        <end position="772"/>
    </location>
</feature>
<dbReference type="PANTHER" id="PTHR22741:SF10">
    <property type="entry name" value="COILED-COIL DOMAIN-CONTAINING PROTEIN CG32809"/>
    <property type="match status" value="1"/>
</dbReference>
<feature type="compositionally biased region" description="Polar residues" evidence="1">
    <location>
        <begin position="264"/>
        <end position="283"/>
    </location>
</feature>
<feature type="region of interest" description="Disordered" evidence="1">
    <location>
        <begin position="805"/>
        <end position="833"/>
    </location>
</feature>
<dbReference type="AlphaFoldDB" id="A0A158QUD9"/>
<dbReference type="EMBL" id="UXSR01005236">
    <property type="protein sequence ID" value="VDD80119.1"/>
    <property type="molecule type" value="Genomic_DNA"/>
</dbReference>
<protein>
    <recommendedName>
        <fullName evidence="4">Actin interacting protein 3-like C-terminal domain-containing protein</fullName>
    </recommendedName>
</protein>
<organism evidence="2 3">
    <name type="scientific">Mesocestoides corti</name>
    <name type="common">Flatworm</name>
    <dbReference type="NCBI Taxonomy" id="53468"/>
    <lineage>
        <taxon>Eukaryota</taxon>
        <taxon>Metazoa</taxon>
        <taxon>Spiralia</taxon>
        <taxon>Lophotrochozoa</taxon>
        <taxon>Platyhelminthes</taxon>
        <taxon>Cestoda</taxon>
        <taxon>Eucestoda</taxon>
        <taxon>Cyclophyllidea</taxon>
        <taxon>Mesocestoididae</taxon>
        <taxon>Mesocestoides</taxon>
    </lineage>
</organism>
<gene>
    <name evidence="2" type="ORF">MCOS_LOCUS6122</name>
</gene>
<evidence type="ECO:0008006" key="4">
    <source>
        <dbReference type="Google" id="ProtNLM"/>
    </source>
</evidence>
<dbReference type="Proteomes" id="UP000267029">
    <property type="component" value="Unassembled WGS sequence"/>
</dbReference>
<evidence type="ECO:0000313" key="3">
    <source>
        <dbReference type="Proteomes" id="UP000267029"/>
    </source>
</evidence>
<feature type="region of interest" description="Disordered" evidence="1">
    <location>
        <begin position="264"/>
        <end position="295"/>
    </location>
</feature>
<accession>A0A158QUD9</accession>
<dbReference type="GO" id="GO:0005737">
    <property type="term" value="C:cytoplasm"/>
    <property type="evidence" value="ECO:0007669"/>
    <property type="project" value="TreeGrafter"/>
</dbReference>
<dbReference type="InterPro" id="IPR051825">
    <property type="entry name" value="SRCIN1"/>
</dbReference>
<dbReference type="Gene3D" id="1.20.58.1540">
    <property type="entry name" value="Actin interacting protein 3, C-terminal domain"/>
    <property type="match status" value="1"/>
</dbReference>